<dbReference type="InterPro" id="IPR037359">
    <property type="entry name" value="NST/OST"/>
</dbReference>
<evidence type="ECO:0000256" key="3">
    <source>
        <dbReference type="PIRSR" id="PIRSR637359-1"/>
    </source>
</evidence>
<feature type="disulfide bond" evidence="5">
    <location>
        <begin position="354"/>
        <end position="366"/>
    </location>
</feature>
<feature type="active site" description="For sulfotransferase activity" evidence="3">
    <location>
        <position position="165"/>
    </location>
</feature>
<feature type="binding site" evidence="4">
    <location>
        <position position="254"/>
    </location>
    <ligand>
        <name>3'-phosphoadenylyl sulfate</name>
        <dbReference type="ChEBI" id="CHEBI:58339"/>
    </ligand>
</feature>
<feature type="binding site" evidence="4">
    <location>
        <begin position="165"/>
        <end position="169"/>
    </location>
    <ligand>
        <name>3'-phosphoadenylyl sulfate</name>
        <dbReference type="ChEBI" id="CHEBI:58339"/>
    </ligand>
</feature>
<keyword evidence="2" id="KW-0325">Glycoprotein</keyword>
<feature type="transmembrane region" description="Helical" evidence="6">
    <location>
        <begin position="16"/>
        <end position="39"/>
    </location>
</feature>
<dbReference type="Gene3D" id="3.40.50.300">
    <property type="entry name" value="P-loop containing nucleotide triphosphate hydrolases"/>
    <property type="match status" value="1"/>
</dbReference>
<keyword evidence="1" id="KW-0808">Transferase</keyword>
<keyword evidence="6" id="KW-0472">Membrane</keyword>
<evidence type="ECO:0000256" key="1">
    <source>
        <dbReference type="ARBA" id="ARBA00022679"/>
    </source>
</evidence>
<evidence type="ECO:0000256" key="6">
    <source>
        <dbReference type="SAM" id="Phobius"/>
    </source>
</evidence>
<dbReference type="AlphaFoldDB" id="A0ABD3WRB0"/>
<comment type="caution">
    <text evidence="8">The sequence shown here is derived from an EMBL/GenBank/DDBJ whole genome shotgun (WGS) entry which is preliminary data.</text>
</comment>
<organism evidence="8 9">
    <name type="scientific">Sinanodonta woodiana</name>
    <name type="common">Chinese pond mussel</name>
    <name type="synonym">Anodonta woodiana</name>
    <dbReference type="NCBI Taxonomy" id="1069815"/>
    <lineage>
        <taxon>Eukaryota</taxon>
        <taxon>Metazoa</taxon>
        <taxon>Spiralia</taxon>
        <taxon>Lophotrochozoa</taxon>
        <taxon>Mollusca</taxon>
        <taxon>Bivalvia</taxon>
        <taxon>Autobranchia</taxon>
        <taxon>Heteroconchia</taxon>
        <taxon>Palaeoheterodonta</taxon>
        <taxon>Unionida</taxon>
        <taxon>Unionoidea</taxon>
        <taxon>Unionidae</taxon>
        <taxon>Unioninae</taxon>
        <taxon>Sinanodonta</taxon>
    </lineage>
</organism>
<dbReference type="Proteomes" id="UP001634394">
    <property type="component" value="Unassembled WGS sequence"/>
</dbReference>
<dbReference type="Pfam" id="PF00685">
    <property type="entry name" value="Sulfotransfer_1"/>
    <property type="match status" value="1"/>
</dbReference>
<dbReference type="EMBL" id="JBJQND010000005">
    <property type="protein sequence ID" value="KAL3875876.1"/>
    <property type="molecule type" value="Genomic_DNA"/>
</dbReference>
<evidence type="ECO:0000256" key="2">
    <source>
        <dbReference type="ARBA" id="ARBA00023180"/>
    </source>
</evidence>
<reference evidence="8 9" key="1">
    <citation type="submission" date="2024-11" db="EMBL/GenBank/DDBJ databases">
        <title>Chromosome-level genome assembly of the freshwater bivalve Anodonta woodiana.</title>
        <authorList>
            <person name="Chen X."/>
        </authorList>
    </citation>
    <scope>NUCLEOTIDE SEQUENCE [LARGE SCALE GENOMIC DNA]</scope>
    <source>
        <strain evidence="8">MN2024</strain>
        <tissue evidence="8">Gills</tissue>
    </source>
</reference>
<keyword evidence="6" id="KW-0812">Transmembrane</keyword>
<proteinExistence type="predicted"/>
<name>A0ABD3WRB0_SINWO</name>
<keyword evidence="5" id="KW-1015">Disulfide bond</keyword>
<dbReference type="GO" id="GO:0016740">
    <property type="term" value="F:transferase activity"/>
    <property type="evidence" value="ECO:0007669"/>
    <property type="project" value="UniProtKB-KW"/>
</dbReference>
<evidence type="ECO:0000313" key="9">
    <source>
        <dbReference type="Proteomes" id="UP001634394"/>
    </source>
</evidence>
<dbReference type="InterPro" id="IPR027417">
    <property type="entry name" value="P-loop_NTPase"/>
</dbReference>
<keyword evidence="6" id="KW-1133">Transmembrane helix</keyword>
<evidence type="ECO:0000256" key="5">
    <source>
        <dbReference type="PIRSR" id="PIRSR637359-3"/>
    </source>
</evidence>
<feature type="binding site" evidence="4">
    <location>
        <position position="246"/>
    </location>
    <ligand>
        <name>3'-phosphoadenylyl sulfate</name>
        <dbReference type="ChEBI" id="CHEBI:58339"/>
    </ligand>
</feature>
<dbReference type="InterPro" id="IPR000863">
    <property type="entry name" value="Sulfotransferase_dom"/>
</dbReference>
<evidence type="ECO:0000313" key="8">
    <source>
        <dbReference type="EMBL" id="KAL3875876.1"/>
    </source>
</evidence>
<dbReference type="SUPFAM" id="SSF52540">
    <property type="entry name" value="P-loop containing nucleoside triphosphate hydrolases"/>
    <property type="match status" value="1"/>
</dbReference>
<sequence length="408" mass="47269">MLRKWRQLILIRYKRICFIMISGMFISVYSVILLIHVGIHSAIRVQIVGDSDSSLLGSFNDKDYQNTSLQIPTKPNGNILTALRMENKQILTSSSRYMTNRSLKVMTISADESKEIGDNIYLDEEYSLDDNSDNRHATYSSYESSGNVKNVTRRLPQAIIIGVKKGGTRALLEYLRLHPKIRATGPEPHFFDKHYKKGLEWYRQQMPLTKSDQLTVEKTPSYFVTKGIPEKVYIMSKRTKLIVVVRDPVTRAISDFAQLVSRRPDVKPFEQLALVDNRTKMVDTSWTILKIGIYVKHLVNWLEYFPLRQIHFVSGENLIKDPAHELKLVQEFLGLEPLIDHHYFSFNSTKGFPCFRKHANSSKIHCLNNDKGRTHPSVDPSVIKRLRDFFRPFNARLYQMTGHNFGWT</sequence>
<accession>A0ABD3WRB0</accession>
<protein>
    <recommendedName>
        <fullName evidence="7">Sulfotransferase domain-containing protein</fullName>
    </recommendedName>
</protein>
<dbReference type="PANTHER" id="PTHR10605">
    <property type="entry name" value="HEPARAN SULFATE SULFOTRANSFERASE"/>
    <property type="match status" value="1"/>
</dbReference>
<evidence type="ECO:0000259" key="7">
    <source>
        <dbReference type="Pfam" id="PF00685"/>
    </source>
</evidence>
<keyword evidence="9" id="KW-1185">Reference proteome</keyword>
<dbReference type="FunFam" id="3.40.50.300:FF:002997">
    <property type="entry name" value="Sulfotransferase"/>
    <property type="match status" value="1"/>
</dbReference>
<evidence type="ECO:0000256" key="4">
    <source>
        <dbReference type="PIRSR" id="PIRSR637359-2"/>
    </source>
</evidence>
<feature type="domain" description="Sulfotransferase" evidence="7">
    <location>
        <begin position="156"/>
        <end position="391"/>
    </location>
</feature>
<gene>
    <name evidence="8" type="ORF">ACJMK2_033785</name>
</gene>
<feature type="binding site" evidence="4">
    <location>
        <begin position="371"/>
        <end position="375"/>
    </location>
    <ligand>
        <name>3'-phosphoadenylyl sulfate</name>
        <dbReference type="ChEBI" id="CHEBI:58339"/>
    </ligand>
</feature>
<dbReference type="PANTHER" id="PTHR10605:SF72">
    <property type="entry name" value="HEPARAN SULFATE 3-O SULFOTRANSFERASE-B, ISOFORM A"/>
    <property type="match status" value="1"/>
</dbReference>